<keyword evidence="2" id="KW-1185">Reference proteome</keyword>
<evidence type="ECO:0000313" key="2">
    <source>
        <dbReference type="Proteomes" id="UP000327157"/>
    </source>
</evidence>
<evidence type="ECO:0000313" key="1">
    <source>
        <dbReference type="EMBL" id="KAB2626116.1"/>
    </source>
</evidence>
<dbReference type="EMBL" id="SMOL01000160">
    <property type="protein sequence ID" value="KAB2626116.1"/>
    <property type="molecule type" value="Genomic_DNA"/>
</dbReference>
<protein>
    <submittedName>
        <fullName evidence="1">Uncharacterized protein</fullName>
    </submittedName>
</protein>
<gene>
    <name evidence="1" type="ORF">D8674_017776</name>
</gene>
<proteinExistence type="predicted"/>
<name>A0A5N5HDN2_9ROSA</name>
<reference evidence="1 2" key="3">
    <citation type="submission" date="2019-11" db="EMBL/GenBank/DDBJ databases">
        <title>A de novo genome assembly of a pear dwarfing rootstock.</title>
        <authorList>
            <person name="Wang F."/>
            <person name="Wang J."/>
            <person name="Li S."/>
            <person name="Zhang Y."/>
            <person name="Fang M."/>
            <person name="Ma L."/>
            <person name="Zhao Y."/>
            <person name="Jiang S."/>
        </authorList>
    </citation>
    <scope>NUCLEOTIDE SEQUENCE [LARGE SCALE GENOMIC DNA]</scope>
    <source>
        <strain evidence="1">S2</strain>
        <tissue evidence="1">Leaf</tissue>
    </source>
</reference>
<dbReference type="AlphaFoldDB" id="A0A5N5HDN2"/>
<accession>A0A5N5HDN2</accession>
<dbReference type="Proteomes" id="UP000327157">
    <property type="component" value="Chromosome 16"/>
</dbReference>
<reference evidence="2" key="2">
    <citation type="submission" date="2019-10" db="EMBL/GenBank/DDBJ databases">
        <title>A de novo genome assembly of a pear dwarfing rootstock.</title>
        <authorList>
            <person name="Wang F."/>
            <person name="Wang J."/>
            <person name="Li S."/>
            <person name="Zhang Y."/>
            <person name="Fang M."/>
            <person name="Ma L."/>
            <person name="Zhao Y."/>
            <person name="Jiang S."/>
        </authorList>
    </citation>
    <scope>NUCLEOTIDE SEQUENCE [LARGE SCALE GENOMIC DNA]</scope>
</reference>
<sequence>MRKEVEKYINAATFQKIKAKEHEAYLVKVPKELRLKCQAKAETEQTLRGPVEGLEGSSSFFDIVKNNILLAAPSKRILTSDPLSIKTRPI</sequence>
<reference evidence="1 2" key="1">
    <citation type="submission" date="2019-09" db="EMBL/GenBank/DDBJ databases">
        <authorList>
            <person name="Ou C."/>
        </authorList>
    </citation>
    <scope>NUCLEOTIDE SEQUENCE [LARGE SCALE GENOMIC DNA]</scope>
    <source>
        <strain evidence="1">S2</strain>
        <tissue evidence="1">Leaf</tissue>
    </source>
</reference>
<organism evidence="1 2">
    <name type="scientific">Pyrus ussuriensis x Pyrus communis</name>
    <dbReference type="NCBI Taxonomy" id="2448454"/>
    <lineage>
        <taxon>Eukaryota</taxon>
        <taxon>Viridiplantae</taxon>
        <taxon>Streptophyta</taxon>
        <taxon>Embryophyta</taxon>
        <taxon>Tracheophyta</taxon>
        <taxon>Spermatophyta</taxon>
        <taxon>Magnoliopsida</taxon>
        <taxon>eudicotyledons</taxon>
        <taxon>Gunneridae</taxon>
        <taxon>Pentapetalae</taxon>
        <taxon>rosids</taxon>
        <taxon>fabids</taxon>
        <taxon>Rosales</taxon>
        <taxon>Rosaceae</taxon>
        <taxon>Amygdaloideae</taxon>
        <taxon>Maleae</taxon>
        <taxon>Pyrus</taxon>
    </lineage>
</organism>
<comment type="caution">
    <text evidence="1">The sequence shown here is derived from an EMBL/GenBank/DDBJ whole genome shotgun (WGS) entry which is preliminary data.</text>
</comment>